<sequence>MIHLIGSEGFIGQAIKREASDIKVQSWSHQTRRDNKHFFDILDQSSWSNLIDSQPKTAILLSWPGLPNYQQSFHIVRNLPASIQLIEKLISNGLQRLVVAGTCYEYGLQNGQLREDQLTDPVNLYAIAKDTLRRTVSTLCDRAGVQWCWLRIFYPYGQGQNPNSLLPSLERAVMQGEPSFPMSSGRQIRDFIPVEETARQLLLLATHPQAKGIYNGGSGKARSLREIVEARLTELGGSLSLQRGTYADREDEPLAFWADMSRLNILNRNHLSF</sequence>
<dbReference type="PANTHER" id="PTHR43000">
    <property type="entry name" value="DTDP-D-GLUCOSE 4,6-DEHYDRATASE-RELATED"/>
    <property type="match status" value="1"/>
</dbReference>
<name>A0AAT9K328_SYNEL</name>
<reference evidence="3" key="1">
    <citation type="submission" date="2024-01" db="EMBL/GenBank/DDBJ databases">
        <title>Synechococcus elongatus PCC 11802, a close yet different native of Synechococcus elongatus PCC 11801.</title>
        <authorList>
            <person name="Jaiswal D."/>
            <person name="Sengupta A."/>
            <person name="Sengupta S."/>
            <person name="Pakrasi H.B."/>
            <person name="Wangikar P."/>
        </authorList>
    </citation>
    <scope>NUCLEOTIDE SEQUENCE</scope>
    <source>
        <strain evidence="3">PCC 11802</strain>
    </source>
</reference>
<proteinExistence type="inferred from homology"/>
<dbReference type="AlphaFoldDB" id="A0AAT9K328"/>
<evidence type="ECO:0000313" key="3">
    <source>
        <dbReference type="EMBL" id="QFZ92697.2"/>
    </source>
</evidence>
<evidence type="ECO:0000256" key="1">
    <source>
        <dbReference type="ARBA" id="ARBA00007637"/>
    </source>
</evidence>
<organism evidence="3">
    <name type="scientific">Synechococcus elongatus PCC 11802</name>
    <dbReference type="NCBI Taxonomy" id="2283154"/>
    <lineage>
        <taxon>Bacteria</taxon>
        <taxon>Bacillati</taxon>
        <taxon>Cyanobacteriota</taxon>
        <taxon>Cyanophyceae</taxon>
        <taxon>Synechococcales</taxon>
        <taxon>Synechococcaceae</taxon>
        <taxon>Synechococcus</taxon>
    </lineage>
</organism>
<dbReference type="InterPro" id="IPR001509">
    <property type="entry name" value="Epimerase_deHydtase"/>
</dbReference>
<dbReference type="SUPFAM" id="SSF51735">
    <property type="entry name" value="NAD(P)-binding Rossmann-fold domains"/>
    <property type="match status" value="1"/>
</dbReference>
<dbReference type="Gene3D" id="3.40.50.720">
    <property type="entry name" value="NAD(P)-binding Rossmann-like Domain"/>
    <property type="match status" value="1"/>
</dbReference>
<protein>
    <submittedName>
        <fullName evidence="3">NAD-dependent epimerase/dehydratase family protein</fullName>
    </submittedName>
</protein>
<comment type="similarity">
    <text evidence="1">Belongs to the NAD(P)-dependent epimerase/dehydratase family.</text>
</comment>
<dbReference type="InterPro" id="IPR036291">
    <property type="entry name" value="NAD(P)-bd_dom_sf"/>
</dbReference>
<dbReference type="RefSeq" id="WP_208678364.1">
    <property type="nucleotide sequence ID" value="NZ_CP034671.2"/>
</dbReference>
<gene>
    <name evidence="3" type="ORF">EKO22_10450</name>
</gene>
<dbReference type="Pfam" id="PF01370">
    <property type="entry name" value="Epimerase"/>
    <property type="match status" value="1"/>
</dbReference>
<evidence type="ECO:0000259" key="2">
    <source>
        <dbReference type="Pfam" id="PF01370"/>
    </source>
</evidence>
<feature type="domain" description="NAD-dependent epimerase/dehydratase" evidence="2">
    <location>
        <begin position="4"/>
        <end position="215"/>
    </location>
</feature>
<dbReference type="EMBL" id="CP034671">
    <property type="protein sequence ID" value="QFZ92697.2"/>
    <property type="molecule type" value="Genomic_DNA"/>
</dbReference>
<accession>A0AAT9K328</accession>